<gene>
    <name evidence="1" type="ORF">NE237_008878</name>
</gene>
<organism evidence="1 2">
    <name type="scientific">Protea cynaroides</name>
    <dbReference type="NCBI Taxonomy" id="273540"/>
    <lineage>
        <taxon>Eukaryota</taxon>
        <taxon>Viridiplantae</taxon>
        <taxon>Streptophyta</taxon>
        <taxon>Embryophyta</taxon>
        <taxon>Tracheophyta</taxon>
        <taxon>Spermatophyta</taxon>
        <taxon>Magnoliopsida</taxon>
        <taxon>Proteales</taxon>
        <taxon>Proteaceae</taxon>
        <taxon>Protea</taxon>
    </lineage>
</organism>
<proteinExistence type="predicted"/>
<sequence>MYSHIINVVIQSIQMHGLNNQWWYLFYHASLRSKNPCIDHPFVCRSLSERFGRLKLQITISPVYSAAIGVDPKKFPSRKIKFPEQAASSDQVADMYRAK</sequence>
<comment type="caution">
    <text evidence="1">The sequence shown here is derived from an EMBL/GenBank/DDBJ whole genome shotgun (WGS) entry which is preliminary data.</text>
</comment>
<name>A0A9Q0KWD2_9MAGN</name>
<dbReference type="OrthoDB" id="206088at2759"/>
<reference evidence="1" key="1">
    <citation type="journal article" date="2023" name="Plant J.">
        <title>The genome of the king protea, Protea cynaroides.</title>
        <authorList>
            <person name="Chang J."/>
            <person name="Duong T.A."/>
            <person name="Schoeman C."/>
            <person name="Ma X."/>
            <person name="Roodt D."/>
            <person name="Barker N."/>
            <person name="Li Z."/>
            <person name="Van de Peer Y."/>
            <person name="Mizrachi E."/>
        </authorList>
    </citation>
    <scope>NUCLEOTIDE SEQUENCE</scope>
    <source>
        <tissue evidence="1">Young leaves</tissue>
    </source>
</reference>
<evidence type="ECO:0000313" key="2">
    <source>
        <dbReference type="Proteomes" id="UP001141806"/>
    </source>
</evidence>
<evidence type="ECO:0000313" key="1">
    <source>
        <dbReference type="EMBL" id="KAJ4978098.1"/>
    </source>
</evidence>
<keyword evidence="2" id="KW-1185">Reference proteome</keyword>
<dbReference type="AlphaFoldDB" id="A0A9Q0KWD2"/>
<protein>
    <submittedName>
        <fullName evidence="1">Uncharacterized protein</fullName>
    </submittedName>
</protein>
<dbReference type="Proteomes" id="UP001141806">
    <property type="component" value="Unassembled WGS sequence"/>
</dbReference>
<dbReference type="EMBL" id="JAMYWD010000002">
    <property type="protein sequence ID" value="KAJ4978098.1"/>
    <property type="molecule type" value="Genomic_DNA"/>
</dbReference>
<accession>A0A9Q0KWD2</accession>